<reference evidence="1 2" key="1">
    <citation type="journal article" date="2013" name="Proc. Natl. Acad. Sci. U.S.A.">
        <title>The king cobra genome reveals dynamic gene evolution and adaptation in the snake venom system.</title>
        <authorList>
            <person name="Vonk F.J."/>
            <person name="Casewell N.R."/>
            <person name="Henkel C.V."/>
            <person name="Heimberg A.M."/>
            <person name="Jansen H.J."/>
            <person name="McCleary R.J."/>
            <person name="Kerkkamp H.M."/>
            <person name="Vos R.A."/>
            <person name="Guerreiro I."/>
            <person name="Calvete J.J."/>
            <person name="Wuster W."/>
            <person name="Woods A.E."/>
            <person name="Logan J.M."/>
            <person name="Harrison R.A."/>
            <person name="Castoe T.A."/>
            <person name="de Koning A.P."/>
            <person name="Pollock D.D."/>
            <person name="Yandell M."/>
            <person name="Calderon D."/>
            <person name="Renjifo C."/>
            <person name="Currier R.B."/>
            <person name="Salgado D."/>
            <person name="Pla D."/>
            <person name="Sanz L."/>
            <person name="Hyder A.S."/>
            <person name="Ribeiro J.M."/>
            <person name="Arntzen J.W."/>
            <person name="van den Thillart G.E."/>
            <person name="Boetzer M."/>
            <person name="Pirovano W."/>
            <person name="Dirks R.P."/>
            <person name="Spaink H.P."/>
            <person name="Duboule D."/>
            <person name="McGlinn E."/>
            <person name="Kini R.M."/>
            <person name="Richardson M.K."/>
        </authorList>
    </citation>
    <scope>NUCLEOTIDE SEQUENCE</scope>
    <source>
        <tissue evidence="1">Blood</tissue>
    </source>
</reference>
<feature type="non-terminal residue" evidence="1">
    <location>
        <position position="98"/>
    </location>
</feature>
<comment type="caution">
    <text evidence="1">The sequence shown here is derived from an EMBL/GenBank/DDBJ whole genome shotgun (WGS) entry which is preliminary data.</text>
</comment>
<dbReference type="AlphaFoldDB" id="V8N6E0"/>
<evidence type="ECO:0000313" key="1">
    <source>
        <dbReference type="EMBL" id="ETE57112.1"/>
    </source>
</evidence>
<name>V8N6E0_OPHHA</name>
<protein>
    <submittedName>
        <fullName evidence="1">Uncharacterized protein</fullName>
    </submittedName>
</protein>
<proteinExistence type="predicted"/>
<organism evidence="1 2">
    <name type="scientific">Ophiophagus hannah</name>
    <name type="common">King cobra</name>
    <name type="synonym">Naja hannah</name>
    <dbReference type="NCBI Taxonomy" id="8665"/>
    <lineage>
        <taxon>Eukaryota</taxon>
        <taxon>Metazoa</taxon>
        <taxon>Chordata</taxon>
        <taxon>Craniata</taxon>
        <taxon>Vertebrata</taxon>
        <taxon>Euteleostomi</taxon>
        <taxon>Lepidosauria</taxon>
        <taxon>Squamata</taxon>
        <taxon>Bifurcata</taxon>
        <taxon>Unidentata</taxon>
        <taxon>Episquamata</taxon>
        <taxon>Toxicofera</taxon>
        <taxon>Serpentes</taxon>
        <taxon>Colubroidea</taxon>
        <taxon>Elapidae</taxon>
        <taxon>Elapinae</taxon>
        <taxon>Ophiophagus</taxon>
    </lineage>
</organism>
<accession>V8N6E0</accession>
<evidence type="ECO:0000313" key="2">
    <source>
        <dbReference type="Proteomes" id="UP000018936"/>
    </source>
</evidence>
<dbReference type="OrthoDB" id="411211at2759"/>
<keyword evidence="2" id="KW-1185">Reference proteome</keyword>
<feature type="non-terminal residue" evidence="1">
    <location>
        <position position="1"/>
    </location>
</feature>
<sequence>MGVAQFTWHVALWAACGLKRDGVFFFILLRVPYFGREAGKLAAGMPRRDGNQWRRRSRLVDSCWVFGKGARMPLAQAVAIVQKHCRIIKNIQVLYSEQ</sequence>
<gene>
    <name evidence="1" type="ORF">L345_17176</name>
</gene>
<dbReference type="EMBL" id="AZIM01009798">
    <property type="protein sequence ID" value="ETE57112.1"/>
    <property type="molecule type" value="Genomic_DNA"/>
</dbReference>
<dbReference type="Proteomes" id="UP000018936">
    <property type="component" value="Unassembled WGS sequence"/>
</dbReference>